<dbReference type="AlphaFoldDB" id="G7V9C3"/>
<feature type="transmembrane region" description="Helical" evidence="1">
    <location>
        <begin position="45"/>
        <end position="66"/>
    </location>
</feature>
<dbReference type="HOGENOM" id="CLU_2653314_0_0_0"/>
<reference evidence="2 3" key="2">
    <citation type="journal article" date="2012" name="Stand. Genomic Sci.">
        <title>Genome sequence of the moderately thermophilic, amino-acid-degrading and sulfur-reducing bacterium Thermovirga lienii type strain (Cas60314(T)).</title>
        <authorList>
            <person name="Goker M."/>
            <person name="Saunders E."/>
            <person name="Lapidus A."/>
            <person name="Nolan M."/>
            <person name="Lucas S."/>
            <person name="Hammon N."/>
            <person name="Deshpande S."/>
            <person name="Cheng J.F."/>
            <person name="Han C."/>
            <person name="Tapia R."/>
            <person name="Goodwin L.A."/>
            <person name="Pitluck S."/>
            <person name="Liolios K."/>
            <person name="Mavromatis K."/>
            <person name="Pagani I."/>
            <person name="Ivanova N."/>
            <person name="Mikhailova N."/>
            <person name="Pati A."/>
            <person name="Chen A."/>
            <person name="Palaniappan K."/>
            <person name="Land M."/>
            <person name="Chang Y.J."/>
            <person name="Jeffries C.D."/>
            <person name="Brambilla E.M."/>
            <person name="Rohde M."/>
            <person name="Spring S."/>
            <person name="Detter J.C."/>
            <person name="Woyke T."/>
            <person name="Bristow J."/>
            <person name="Eisen J.A."/>
            <person name="Markowitz V."/>
            <person name="Hugenholtz P."/>
            <person name="Kyrpides N.C."/>
            <person name="Klenk H.P."/>
        </authorList>
    </citation>
    <scope>NUCLEOTIDE SEQUENCE [LARGE SCALE GENOMIC DNA]</scope>
    <source>
        <strain evidence="3">ATCC BAA-1197 / DSM 17291 / Cas60314</strain>
    </source>
</reference>
<keyword evidence="1" id="KW-0812">Transmembrane</keyword>
<name>G7V9C3_THELD</name>
<evidence type="ECO:0000313" key="2">
    <source>
        <dbReference type="EMBL" id="AER67583.1"/>
    </source>
</evidence>
<dbReference type="EMBL" id="CP003096">
    <property type="protein sequence ID" value="AER67583.1"/>
    <property type="molecule type" value="Genomic_DNA"/>
</dbReference>
<sequence length="76" mass="8547">MVYKRSFEDFLVFGKVISAALVLCGFLILGLLVGRRLEASGWPGWAVPVCAACGAFVGAWQAWSFVKQAWRRNRRR</sequence>
<organism evidence="2 3">
    <name type="scientific">Thermovirga lienii (strain ATCC BAA-1197 / DSM 17291 / Cas60314)</name>
    <dbReference type="NCBI Taxonomy" id="580340"/>
    <lineage>
        <taxon>Bacteria</taxon>
        <taxon>Thermotogati</taxon>
        <taxon>Synergistota</taxon>
        <taxon>Synergistia</taxon>
        <taxon>Synergistales</taxon>
        <taxon>Thermovirgaceae</taxon>
        <taxon>Thermovirga</taxon>
    </lineage>
</organism>
<dbReference type="STRING" id="580340.Tlie_1874"/>
<dbReference type="KEGG" id="tli:Tlie_1874"/>
<evidence type="ECO:0000256" key="1">
    <source>
        <dbReference type="SAM" id="Phobius"/>
    </source>
</evidence>
<keyword evidence="1" id="KW-1133">Transmembrane helix</keyword>
<gene>
    <name evidence="2" type="ordered locus">Tlie_1874</name>
</gene>
<protein>
    <submittedName>
        <fullName evidence="2">Uncharacterized protein</fullName>
    </submittedName>
</protein>
<keyword evidence="1" id="KW-0472">Membrane</keyword>
<feature type="transmembrane region" description="Helical" evidence="1">
    <location>
        <begin position="12"/>
        <end position="33"/>
    </location>
</feature>
<proteinExistence type="predicted"/>
<reference evidence="3" key="1">
    <citation type="submission" date="2011-10" db="EMBL/GenBank/DDBJ databases">
        <title>The complete genome of chromosome of Thermovirga lienii DSM 17291.</title>
        <authorList>
            <consortium name="US DOE Joint Genome Institute (JGI-PGF)"/>
            <person name="Lucas S."/>
            <person name="Copeland A."/>
            <person name="Lapidus A."/>
            <person name="Glavina del Rio T."/>
            <person name="Dalin E."/>
            <person name="Tice H."/>
            <person name="Bruce D."/>
            <person name="Goodwin L."/>
            <person name="Pitluck S."/>
            <person name="Peters L."/>
            <person name="Mikhailova N."/>
            <person name="Saunders E."/>
            <person name="Kyrpides N."/>
            <person name="Mavromatis K."/>
            <person name="Ivanova N."/>
            <person name="Last F.I."/>
            <person name="Brettin T."/>
            <person name="Detter J.C."/>
            <person name="Han C."/>
            <person name="Larimer F."/>
            <person name="Land M."/>
            <person name="Hauser L."/>
            <person name="Markowitz V."/>
            <person name="Cheng J.-F."/>
            <person name="Hugenholtz P."/>
            <person name="Woyke T."/>
            <person name="Wu D."/>
            <person name="Spring S."/>
            <person name="Schroeder M."/>
            <person name="Brambilla E.-M."/>
            <person name="Klenk H.-P."/>
            <person name="Eisen J.A."/>
        </authorList>
    </citation>
    <scope>NUCLEOTIDE SEQUENCE [LARGE SCALE GENOMIC DNA]</scope>
    <source>
        <strain evidence="3">ATCC BAA-1197 / DSM 17291 / Cas60314</strain>
    </source>
</reference>
<keyword evidence="3" id="KW-1185">Reference proteome</keyword>
<dbReference type="Proteomes" id="UP000005868">
    <property type="component" value="Chromosome"/>
</dbReference>
<dbReference type="eggNOG" id="ENOG5033BKQ">
    <property type="taxonomic scope" value="Bacteria"/>
</dbReference>
<evidence type="ECO:0000313" key="3">
    <source>
        <dbReference type="Proteomes" id="UP000005868"/>
    </source>
</evidence>
<accession>G7V9C3</accession>